<organism evidence="1">
    <name type="scientific">marine metagenome</name>
    <dbReference type="NCBI Taxonomy" id="408172"/>
    <lineage>
        <taxon>unclassified sequences</taxon>
        <taxon>metagenomes</taxon>
        <taxon>ecological metagenomes</taxon>
    </lineage>
</organism>
<accession>A0A382TXB2</accession>
<dbReference type="AlphaFoldDB" id="A0A382TXB2"/>
<dbReference type="EMBL" id="UINC01139658">
    <property type="protein sequence ID" value="SVD26342.1"/>
    <property type="molecule type" value="Genomic_DNA"/>
</dbReference>
<evidence type="ECO:0000313" key="1">
    <source>
        <dbReference type="EMBL" id="SVD26342.1"/>
    </source>
</evidence>
<gene>
    <name evidence="1" type="ORF">METZ01_LOCUS379196</name>
</gene>
<proteinExistence type="predicted"/>
<protein>
    <submittedName>
        <fullName evidence="1">Uncharacterized protein</fullName>
    </submittedName>
</protein>
<sequence>MEIAMNASDFLAVLEAEKKKLDTEKYVDEVLEDMDELDLRGPFRLNGDYFDFKTTKKD</sequence>
<name>A0A382TXB2_9ZZZZ</name>
<reference evidence="1" key="1">
    <citation type="submission" date="2018-05" db="EMBL/GenBank/DDBJ databases">
        <authorList>
            <person name="Lanie J.A."/>
            <person name="Ng W.-L."/>
            <person name="Kazmierczak K.M."/>
            <person name="Andrzejewski T.M."/>
            <person name="Davidsen T.M."/>
            <person name="Wayne K.J."/>
            <person name="Tettelin H."/>
            <person name="Glass J.I."/>
            <person name="Rusch D."/>
            <person name="Podicherti R."/>
            <person name="Tsui H.-C.T."/>
            <person name="Winkler M.E."/>
        </authorList>
    </citation>
    <scope>NUCLEOTIDE SEQUENCE</scope>
</reference>